<dbReference type="HOGENOM" id="CLU_3182716_0_0_3"/>
<dbReference type="KEGG" id="cyt:cce_4224"/>
<name>B1WSJ3_CROS5</name>
<reference evidence="2 3" key="1">
    <citation type="journal article" date="2008" name="Proc. Natl. Acad. Sci. U.S.A.">
        <title>The genome of Cyanothece 51142, a unicellular diazotrophic cyanobacterium important in the marine nitrogen cycle.</title>
        <authorList>
            <person name="Welsh E.A."/>
            <person name="Liberton M."/>
            <person name="Stoeckel J."/>
            <person name="Loh T."/>
            <person name="Elvitigala T."/>
            <person name="Wang C."/>
            <person name="Wollam A."/>
            <person name="Fulton R.S."/>
            <person name="Clifton S.W."/>
            <person name="Jacobs J.M."/>
            <person name="Aurora R."/>
            <person name="Ghosh B.K."/>
            <person name="Sherman L.A."/>
            <person name="Smith R.D."/>
            <person name="Wilson R.K."/>
            <person name="Pakrasi H.B."/>
        </authorList>
    </citation>
    <scope>NUCLEOTIDE SEQUENCE [LARGE SCALE GENOMIC DNA]</scope>
    <source>
        <strain evidence="3">ATCC 51142 / BH68</strain>
    </source>
</reference>
<evidence type="ECO:0000313" key="2">
    <source>
        <dbReference type="EMBL" id="ACB53572.1"/>
    </source>
</evidence>
<evidence type="ECO:0000256" key="1">
    <source>
        <dbReference type="SAM" id="SignalP"/>
    </source>
</evidence>
<feature type="signal peptide" evidence="1">
    <location>
        <begin position="1"/>
        <end position="26"/>
    </location>
</feature>
<organism evidence="2 3">
    <name type="scientific">Crocosphaera subtropica (strain ATCC 51142 / BH68)</name>
    <name type="common">Cyanothece sp. (strain ATCC 51142)</name>
    <dbReference type="NCBI Taxonomy" id="43989"/>
    <lineage>
        <taxon>Bacteria</taxon>
        <taxon>Bacillati</taxon>
        <taxon>Cyanobacteriota</taxon>
        <taxon>Cyanophyceae</taxon>
        <taxon>Oscillatoriophycideae</taxon>
        <taxon>Chroococcales</taxon>
        <taxon>Aphanothecaceae</taxon>
        <taxon>Crocosphaera</taxon>
        <taxon>Crocosphaera subtropica</taxon>
    </lineage>
</organism>
<accession>B1WSJ3</accession>
<keyword evidence="3" id="KW-1185">Reference proteome</keyword>
<keyword evidence="1" id="KW-0732">Signal</keyword>
<proteinExistence type="predicted"/>
<dbReference type="Proteomes" id="UP000001203">
    <property type="component" value="Chromosome circular"/>
</dbReference>
<feature type="chain" id="PRO_5002772332" evidence="1">
    <location>
        <begin position="27"/>
        <end position="46"/>
    </location>
</feature>
<gene>
    <name evidence="2" type="ordered locus">cce_4224</name>
</gene>
<dbReference type="EMBL" id="CP000806">
    <property type="protein sequence ID" value="ACB53572.1"/>
    <property type="molecule type" value="Genomic_DNA"/>
</dbReference>
<sequence length="46" mass="4929">MKMTLKYSLAVVTAVSLTSLTVPAQAALVNIPYCVNCLSIACQWIV</sequence>
<dbReference type="AlphaFoldDB" id="B1WSJ3"/>
<dbReference type="STRING" id="43989.cce_4224"/>
<protein>
    <submittedName>
        <fullName evidence="2">Uncharacterized protein</fullName>
    </submittedName>
</protein>
<evidence type="ECO:0000313" key="3">
    <source>
        <dbReference type="Proteomes" id="UP000001203"/>
    </source>
</evidence>